<evidence type="ECO:0000256" key="1">
    <source>
        <dbReference type="SAM" id="MobiDB-lite"/>
    </source>
</evidence>
<name>A0AAD9Z8H1_9LECA</name>
<dbReference type="Proteomes" id="UP001276659">
    <property type="component" value="Unassembled WGS sequence"/>
</dbReference>
<dbReference type="AlphaFoldDB" id="A0AAD9Z8H1"/>
<dbReference type="EMBL" id="JASNWA010000007">
    <property type="protein sequence ID" value="KAK3173549.1"/>
    <property type="molecule type" value="Genomic_DNA"/>
</dbReference>
<feature type="region of interest" description="Disordered" evidence="1">
    <location>
        <begin position="34"/>
        <end position="64"/>
    </location>
</feature>
<keyword evidence="3" id="KW-1185">Reference proteome</keyword>
<sequence>MSDIDKIIAPDPANSACKAVLFAMMIATKTTSPAATDISKEPPLSINNENEHCDHKEHGRTICV</sequence>
<organism evidence="2 3">
    <name type="scientific">Lepraria neglecta</name>
    <dbReference type="NCBI Taxonomy" id="209136"/>
    <lineage>
        <taxon>Eukaryota</taxon>
        <taxon>Fungi</taxon>
        <taxon>Dikarya</taxon>
        <taxon>Ascomycota</taxon>
        <taxon>Pezizomycotina</taxon>
        <taxon>Lecanoromycetes</taxon>
        <taxon>OSLEUM clade</taxon>
        <taxon>Lecanoromycetidae</taxon>
        <taxon>Lecanorales</taxon>
        <taxon>Lecanorineae</taxon>
        <taxon>Stereocaulaceae</taxon>
        <taxon>Lepraria</taxon>
    </lineage>
</organism>
<feature type="compositionally biased region" description="Basic and acidic residues" evidence="1">
    <location>
        <begin position="49"/>
        <end position="64"/>
    </location>
</feature>
<reference evidence="2" key="1">
    <citation type="submission" date="2022-11" db="EMBL/GenBank/DDBJ databases">
        <title>Chromosomal genome sequence assembly and mating type (MAT) locus characterization of the leprose asexual lichenized fungus Lepraria neglecta (Nyl.) Erichsen.</title>
        <authorList>
            <person name="Allen J.L."/>
            <person name="Pfeffer B."/>
        </authorList>
    </citation>
    <scope>NUCLEOTIDE SEQUENCE</scope>
    <source>
        <strain evidence="2">Allen 5258</strain>
    </source>
</reference>
<comment type="caution">
    <text evidence="2">The sequence shown here is derived from an EMBL/GenBank/DDBJ whole genome shotgun (WGS) entry which is preliminary data.</text>
</comment>
<accession>A0AAD9Z8H1</accession>
<evidence type="ECO:0000313" key="3">
    <source>
        <dbReference type="Proteomes" id="UP001276659"/>
    </source>
</evidence>
<protein>
    <submittedName>
        <fullName evidence="2">Uncharacterized protein</fullName>
    </submittedName>
</protein>
<proteinExistence type="predicted"/>
<gene>
    <name evidence="2" type="ORF">OEA41_006879</name>
</gene>
<evidence type="ECO:0000313" key="2">
    <source>
        <dbReference type="EMBL" id="KAK3173549.1"/>
    </source>
</evidence>